<name>A0A0A8YTX0_ARUDO</name>
<reference evidence="1" key="2">
    <citation type="journal article" date="2015" name="Data Brief">
        <title>Shoot transcriptome of the giant reed, Arundo donax.</title>
        <authorList>
            <person name="Barrero R.A."/>
            <person name="Guerrero F.D."/>
            <person name="Moolhuijzen P."/>
            <person name="Goolsby J.A."/>
            <person name="Tidwell J."/>
            <person name="Bellgard S.E."/>
            <person name="Bellgard M.I."/>
        </authorList>
    </citation>
    <scope>NUCLEOTIDE SEQUENCE</scope>
    <source>
        <tissue evidence="1">Shoot tissue taken approximately 20 cm above the soil surface</tissue>
    </source>
</reference>
<dbReference type="AlphaFoldDB" id="A0A0A8YTX0"/>
<accession>A0A0A8YTX0</accession>
<organism evidence="1">
    <name type="scientific">Arundo donax</name>
    <name type="common">Giant reed</name>
    <name type="synonym">Donax arundinaceus</name>
    <dbReference type="NCBI Taxonomy" id="35708"/>
    <lineage>
        <taxon>Eukaryota</taxon>
        <taxon>Viridiplantae</taxon>
        <taxon>Streptophyta</taxon>
        <taxon>Embryophyta</taxon>
        <taxon>Tracheophyta</taxon>
        <taxon>Spermatophyta</taxon>
        <taxon>Magnoliopsida</taxon>
        <taxon>Liliopsida</taxon>
        <taxon>Poales</taxon>
        <taxon>Poaceae</taxon>
        <taxon>PACMAD clade</taxon>
        <taxon>Arundinoideae</taxon>
        <taxon>Arundineae</taxon>
        <taxon>Arundo</taxon>
    </lineage>
</organism>
<sequence length="36" mass="4254">MSYPKLSCFYSSVHSSMKPKVYSPYIRIFKTTYLSI</sequence>
<protein>
    <submittedName>
        <fullName evidence="1">Uncharacterized protein</fullName>
    </submittedName>
</protein>
<evidence type="ECO:0000313" key="1">
    <source>
        <dbReference type="EMBL" id="JAD30514.1"/>
    </source>
</evidence>
<proteinExistence type="predicted"/>
<dbReference type="EMBL" id="GBRH01267381">
    <property type="protein sequence ID" value="JAD30514.1"/>
    <property type="molecule type" value="Transcribed_RNA"/>
</dbReference>
<reference evidence="1" key="1">
    <citation type="submission" date="2014-09" db="EMBL/GenBank/DDBJ databases">
        <authorList>
            <person name="Magalhaes I.L.F."/>
            <person name="Oliveira U."/>
            <person name="Santos F.R."/>
            <person name="Vidigal T.H.D.A."/>
            <person name="Brescovit A.D."/>
            <person name="Santos A.J."/>
        </authorList>
    </citation>
    <scope>NUCLEOTIDE SEQUENCE</scope>
    <source>
        <tissue evidence="1">Shoot tissue taken approximately 20 cm above the soil surface</tissue>
    </source>
</reference>